<feature type="compositionally biased region" description="Basic and acidic residues" evidence="1">
    <location>
        <begin position="542"/>
        <end position="563"/>
    </location>
</feature>
<dbReference type="Gene3D" id="1.10.10.60">
    <property type="entry name" value="Homeodomain-like"/>
    <property type="match status" value="1"/>
</dbReference>
<gene>
    <name evidence="2" type="ORF">ECRASSUSDP1_LOCUS29473</name>
</gene>
<evidence type="ECO:0000313" key="3">
    <source>
        <dbReference type="Proteomes" id="UP001295684"/>
    </source>
</evidence>
<accession>A0AAD1YBC6</accession>
<sequence>MDNSEQYFAKFKGVLTDSYIKHIPCLIGSERKKILKRTRIYAEKSKNQPIEKVPLSQDWLKLEVMKEQISHKLVIDTCPSIEAVHAILKFSTKAPEGSKIPEKEQEGFYIKAISPFFLNNKRITEEDDYKMIKQHDTLHFPCGNCTIPHVFHLILPIRRVINENSQKPGAREVPGKDGKFNKSNISSKSLSLHSKQAKIKSPNEEWTNIEKDTLKKNLLLFGYGRWEKVKKSSKESSGFLVKKDISYLKAFANGFIRNIYQYIPFDKSELRKYLLNLIDESDNPPVVKTDPQDWGKLIKARSTPWGKRLQLLDRINFLIQTFKESKKEYLEMDPIKQDEVIKVAYQRWDNLLNFLPVSAFYGQRPSAWWTRRHDIDLIIGTYKYGYANYTQMRNDTSLSFHLLEKVQGTFQEFPNADNITRRLKKLVQMIGKQAEFGLKFDNLDGLKEPTGYTLSEKEVILKVLLDIGIPLSKDSKYDWTYLKEKIIVAMDGKDLKDKNIQQLERFVQRVRMICQQKILQESEGISMYKDIPAVLDSDDETSEHKKPKTEEKEESKEDPIEESKIPLENSYFDNCLKFDPDKDGFKLTKEISHELHKRLNMLDFIRKEILTNKGKLFKSGSSTLSSSPKITPDQDKSLLYTLNLNGFSSLSSLSSLSLHTSQATTPSNLPPLTLTEAQAFARIEYLCAHFEAVKYKNN</sequence>
<feature type="region of interest" description="Disordered" evidence="1">
    <location>
        <begin position="536"/>
        <end position="563"/>
    </location>
</feature>
<name>A0AAD1YBC6_EUPCR</name>
<dbReference type="AlphaFoldDB" id="A0AAD1YBC6"/>
<evidence type="ECO:0000256" key="1">
    <source>
        <dbReference type="SAM" id="MobiDB-lite"/>
    </source>
</evidence>
<reference evidence="2" key="1">
    <citation type="submission" date="2023-07" db="EMBL/GenBank/DDBJ databases">
        <authorList>
            <consortium name="AG Swart"/>
            <person name="Singh M."/>
            <person name="Singh A."/>
            <person name="Seah K."/>
            <person name="Emmerich C."/>
        </authorList>
    </citation>
    <scope>NUCLEOTIDE SEQUENCE</scope>
    <source>
        <strain evidence="2">DP1</strain>
    </source>
</reference>
<comment type="caution">
    <text evidence="2">The sequence shown here is derived from an EMBL/GenBank/DDBJ whole genome shotgun (WGS) entry which is preliminary data.</text>
</comment>
<organism evidence="2 3">
    <name type="scientific">Euplotes crassus</name>
    <dbReference type="NCBI Taxonomy" id="5936"/>
    <lineage>
        <taxon>Eukaryota</taxon>
        <taxon>Sar</taxon>
        <taxon>Alveolata</taxon>
        <taxon>Ciliophora</taxon>
        <taxon>Intramacronucleata</taxon>
        <taxon>Spirotrichea</taxon>
        <taxon>Hypotrichia</taxon>
        <taxon>Euplotida</taxon>
        <taxon>Euplotidae</taxon>
        <taxon>Moneuplotes</taxon>
    </lineage>
</organism>
<proteinExistence type="predicted"/>
<evidence type="ECO:0000313" key="2">
    <source>
        <dbReference type="EMBL" id="CAI2387839.1"/>
    </source>
</evidence>
<protein>
    <submittedName>
        <fullName evidence="2">Uncharacterized protein</fullName>
    </submittedName>
</protein>
<dbReference type="Proteomes" id="UP001295684">
    <property type="component" value="Unassembled WGS sequence"/>
</dbReference>
<dbReference type="EMBL" id="CAMPGE010030322">
    <property type="protein sequence ID" value="CAI2387839.1"/>
    <property type="molecule type" value="Genomic_DNA"/>
</dbReference>
<keyword evidence="3" id="KW-1185">Reference proteome</keyword>